<gene>
    <name evidence="2" type="ORF">E5259_27330</name>
</gene>
<proteinExistence type="predicted"/>
<evidence type="ECO:0000313" key="2">
    <source>
        <dbReference type="EMBL" id="QMW80981.1"/>
    </source>
</evidence>
<keyword evidence="1" id="KW-0175">Coiled coil</keyword>
<dbReference type="AlphaFoldDB" id="A0A7G5N288"/>
<reference evidence="2 3" key="1">
    <citation type="submission" date="2019-04" db="EMBL/GenBank/DDBJ databases">
        <authorList>
            <person name="Schori C."/>
            <person name="Ahrens C."/>
        </authorList>
    </citation>
    <scope>NUCLEOTIDE SEQUENCE [LARGE SCALE GENOMIC DNA]</scope>
    <source>
        <strain evidence="2 3">DSM 2950</strain>
    </source>
</reference>
<dbReference type="EMBL" id="CP039126">
    <property type="protein sequence ID" value="QMW80981.1"/>
    <property type="molecule type" value="Genomic_DNA"/>
</dbReference>
<accession>A0A7G5N288</accession>
<protein>
    <submittedName>
        <fullName evidence="2">Uncharacterized protein</fullName>
    </submittedName>
</protein>
<dbReference type="RefSeq" id="WP_018597011.1">
    <property type="nucleotide sequence ID" value="NZ_CABLBP010000005.1"/>
</dbReference>
<sequence length="190" mass="22242">MALGLLKLKVSEEEKKQEKSTEDLEETLRKLRLQKNQLIEIIQEKDQEIEKLRAEGDALRNRMVECKELSPISPLQHKGIGQGMHEIFKALETRKALVPYKNKSKNSGEFSKFRKDDFDAVLEELAESGQGKIFGFSTSEILRFMVQTSVMKIQGSGKHYWMDTQDRQRVKVLLIRKTAYQYFLREWEET</sequence>
<name>A0A7G5N288_9FIRM</name>
<feature type="coiled-coil region" evidence="1">
    <location>
        <begin position="10"/>
        <end position="69"/>
    </location>
</feature>
<organism evidence="2 3">
    <name type="scientific">Blautia producta</name>
    <dbReference type="NCBI Taxonomy" id="33035"/>
    <lineage>
        <taxon>Bacteria</taxon>
        <taxon>Bacillati</taxon>
        <taxon>Bacillota</taxon>
        <taxon>Clostridia</taxon>
        <taxon>Lachnospirales</taxon>
        <taxon>Lachnospiraceae</taxon>
        <taxon>Blautia</taxon>
    </lineage>
</organism>
<evidence type="ECO:0000256" key="1">
    <source>
        <dbReference type="SAM" id="Coils"/>
    </source>
</evidence>
<dbReference type="Proteomes" id="UP000515789">
    <property type="component" value="Chromosome"/>
</dbReference>
<evidence type="ECO:0000313" key="3">
    <source>
        <dbReference type="Proteomes" id="UP000515789"/>
    </source>
</evidence>